<dbReference type="KEGG" id="tng:GSTEN00014950G001"/>
<feature type="compositionally biased region" description="Polar residues" evidence="1">
    <location>
        <begin position="59"/>
        <end position="76"/>
    </location>
</feature>
<feature type="compositionally biased region" description="Basic and acidic residues" evidence="1">
    <location>
        <begin position="264"/>
        <end position="283"/>
    </location>
</feature>
<feature type="compositionally biased region" description="Polar residues" evidence="1">
    <location>
        <begin position="227"/>
        <end position="237"/>
    </location>
</feature>
<feature type="compositionally biased region" description="Polar residues" evidence="1">
    <location>
        <begin position="300"/>
        <end position="312"/>
    </location>
</feature>
<feature type="region of interest" description="Disordered" evidence="1">
    <location>
        <begin position="54"/>
        <end position="106"/>
    </location>
</feature>
<sequence length="333" mass="36507">MTPSYCVCPSGFGNCCPQIAFHQHHHHILPAAPGSKDVPPIYTGLPFGRSFAFPGLDDGSSSPVPRTAKEPTSTLDLSLPPDGEKQVYLQPPGDSLGANPEDLPVSPEQTYAFVDPQEVGQYWSYSPSSAGQTSGEDAVSQHHPYMKQPPKEHQSSPENVNYASAPYVFSPPLQQHAAQQQPRMGSRVQSWSPYAMLQDAEEQTRNISAPRRSPAASPSAKKHDQRVNASSESNSYLLLQRGPPGKEPHPFSESPFALRSSVHHGRDQGPSETSPEKLRPSREKNKRPPWPRGSAASFPNFWTRTISKQKSQPRALPKAFGQWGPLAEPKPKD</sequence>
<feature type="region of interest" description="Disordered" evidence="1">
    <location>
        <begin position="123"/>
        <end position="164"/>
    </location>
</feature>
<dbReference type="AlphaFoldDB" id="Q4SP95"/>
<dbReference type="Proteomes" id="UP000007303">
    <property type="component" value="Unassembled WGS sequence"/>
</dbReference>
<feature type="compositionally biased region" description="Low complexity" evidence="1">
    <location>
        <begin position="208"/>
        <end position="219"/>
    </location>
</feature>
<feature type="region of interest" description="Disordered" evidence="1">
    <location>
        <begin position="201"/>
        <end position="333"/>
    </location>
</feature>
<keyword evidence="4" id="KW-1185">Reference proteome</keyword>
<dbReference type="Ensembl" id="ENSTNIT00000010809.1">
    <property type="protein sequence ID" value="ENSTNIP00000010628.1"/>
    <property type="gene ID" value="ENSTNIG00000007808.1"/>
</dbReference>
<reference evidence="2" key="2">
    <citation type="submission" date="2004-02" db="EMBL/GenBank/DDBJ databases">
        <authorList>
            <consortium name="Genoscope"/>
            <consortium name="Whitehead Institute Centre for Genome Research"/>
        </authorList>
    </citation>
    <scope>NUCLEOTIDE SEQUENCE</scope>
</reference>
<evidence type="ECO:0000313" key="4">
    <source>
        <dbReference type="Proteomes" id="UP000007303"/>
    </source>
</evidence>
<reference evidence="2 4" key="1">
    <citation type="journal article" date="2004" name="Nature">
        <title>Genome duplication in the teleost fish Tetraodon nigroviridis reveals the early vertebrate proto-karyotype.</title>
        <authorList>
            <person name="Jaillon O."/>
            <person name="Aury J.-M."/>
            <person name="Brunet F."/>
            <person name="Petit J.-L."/>
            <person name="Stange-Thomann N."/>
            <person name="Mauceli E."/>
            <person name="Bouneau L."/>
            <person name="Fischer C."/>
            <person name="Ozouf-Costaz C."/>
            <person name="Bernot A."/>
            <person name="Nicaud S."/>
            <person name="Jaffe D."/>
            <person name="Fisher S."/>
            <person name="Lutfalla G."/>
            <person name="Dossat C."/>
            <person name="Segurens B."/>
            <person name="Dasilva C."/>
            <person name="Salanoubat M."/>
            <person name="Levy M."/>
            <person name="Boudet N."/>
            <person name="Castellano S."/>
            <person name="Anthouard V."/>
            <person name="Jubin C."/>
            <person name="Castelli V."/>
            <person name="Katinka M."/>
            <person name="Vacherie B."/>
            <person name="Biemont C."/>
            <person name="Skalli Z."/>
            <person name="Cattolico L."/>
            <person name="Poulain J."/>
            <person name="De Berardinis V."/>
            <person name="Cruaud C."/>
            <person name="Duprat S."/>
            <person name="Brottier P."/>
            <person name="Coutanceau J.-P."/>
            <person name="Gouzy J."/>
            <person name="Parra G."/>
            <person name="Lardier G."/>
            <person name="Chapple C."/>
            <person name="McKernan K.J."/>
            <person name="McEwan P."/>
            <person name="Bosak S."/>
            <person name="Kellis M."/>
            <person name="Volff J.-N."/>
            <person name="Guigo R."/>
            <person name="Zody M.C."/>
            <person name="Mesirov J."/>
            <person name="Lindblad-Toh K."/>
            <person name="Birren B."/>
            <person name="Nusbaum C."/>
            <person name="Kahn D."/>
            <person name="Robinson-Rechavi M."/>
            <person name="Laudet V."/>
            <person name="Schachter V."/>
            <person name="Quetier F."/>
            <person name="Saurin W."/>
            <person name="Scarpelli C."/>
            <person name="Wincker P."/>
            <person name="Lander E.S."/>
            <person name="Weissenbach J."/>
            <person name="Roest Crollius H."/>
        </authorList>
    </citation>
    <scope>NUCLEOTIDE SEQUENCE [LARGE SCALE GENOMIC DNA]</scope>
</reference>
<name>Q4SP95_TETNG</name>
<evidence type="ECO:0000313" key="3">
    <source>
        <dbReference type="Ensembl" id="ENSTNIP00000010628.1"/>
    </source>
</evidence>
<evidence type="ECO:0000313" key="2">
    <source>
        <dbReference type="EMBL" id="CAF97537.1"/>
    </source>
</evidence>
<dbReference type="EMBL" id="CAAE01014542">
    <property type="protein sequence ID" value="CAF97537.1"/>
    <property type="molecule type" value="Genomic_DNA"/>
</dbReference>
<dbReference type="OrthoDB" id="8956920at2759"/>
<dbReference type="GeneTree" id="ENSGT00940000173998"/>
<reference evidence="3" key="3">
    <citation type="submission" date="2025-05" db="UniProtKB">
        <authorList>
            <consortium name="Ensembl"/>
        </authorList>
    </citation>
    <scope>IDENTIFICATION</scope>
</reference>
<protein>
    <submittedName>
        <fullName evidence="2">(spotted green pufferfish) hypothetical protein</fullName>
    </submittedName>
</protein>
<dbReference type="HOGENOM" id="CLU_834099_0_0_1"/>
<proteinExistence type="predicted"/>
<feature type="compositionally biased region" description="Polar residues" evidence="1">
    <location>
        <begin position="123"/>
        <end position="135"/>
    </location>
</feature>
<accession>Q4SP95</accession>
<evidence type="ECO:0000256" key="1">
    <source>
        <dbReference type="SAM" id="MobiDB-lite"/>
    </source>
</evidence>
<gene>
    <name evidence="2" type="ORF">GSTENG00014950001</name>
</gene>
<organism evidence="2">
    <name type="scientific">Tetraodon nigroviridis</name>
    <name type="common">Spotted green pufferfish</name>
    <name type="synonym">Chelonodon nigroviridis</name>
    <dbReference type="NCBI Taxonomy" id="99883"/>
    <lineage>
        <taxon>Eukaryota</taxon>
        <taxon>Metazoa</taxon>
        <taxon>Chordata</taxon>
        <taxon>Craniata</taxon>
        <taxon>Vertebrata</taxon>
        <taxon>Euteleostomi</taxon>
        <taxon>Actinopterygii</taxon>
        <taxon>Neopterygii</taxon>
        <taxon>Teleostei</taxon>
        <taxon>Neoteleostei</taxon>
        <taxon>Acanthomorphata</taxon>
        <taxon>Eupercaria</taxon>
        <taxon>Tetraodontiformes</taxon>
        <taxon>Tetradontoidea</taxon>
        <taxon>Tetraodontidae</taxon>
        <taxon>Tetraodon</taxon>
    </lineage>
</organism>
<dbReference type="STRING" id="99883.ENSTNIP00000010628"/>